<comment type="caution">
    <text evidence="4">The sequence shown here is derived from an EMBL/GenBank/DDBJ whole genome shotgun (WGS) entry which is preliminary data.</text>
</comment>
<feature type="domain" description="Rho-GAP" evidence="3">
    <location>
        <begin position="5"/>
        <end position="239"/>
    </location>
</feature>
<dbReference type="GO" id="GO:0005737">
    <property type="term" value="C:cytoplasm"/>
    <property type="evidence" value="ECO:0007669"/>
    <property type="project" value="TreeGrafter"/>
</dbReference>
<feature type="region of interest" description="Disordered" evidence="2">
    <location>
        <begin position="243"/>
        <end position="263"/>
    </location>
</feature>
<proteinExistence type="predicted"/>
<dbReference type="EMBL" id="JADGJD010000197">
    <property type="protein sequence ID" value="KAJ3053591.1"/>
    <property type="molecule type" value="Genomic_DNA"/>
</dbReference>
<dbReference type="PROSITE" id="PS50238">
    <property type="entry name" value="RHOGAP"/>
    <property type="match status" value="1"/>
</dbReference>
<organism evidence="4 5">
    <name type="scientific">Rhizophlyctis rosea</name>
    <dbReference type="NCBI Taxonomy" id="64517"/>
    <lineage>
        <taxon>Eukaryota</taxon>
        <taxon>Fungi</taxon>
        <taxon>Fungi incertae sedis</taxon>
        <taxon>Chytridiomycota</taxon>
        <taxon>Chytridiomycota incertae sedis</taxon>
        <taxon>Chytridiomycetes</taxon>
        <taxon>Rhizophlyctidales</taxon>
        <taxon>Rhizophlyctidaceae</taxon>
        <taxon>Rhizophlyctis</taxon>
    </lineage>
</organism>
<evidence type="ECO:0000313" key="4">
    <source>
        <dbReference type="EMBL" id="KAJ3053591.1"/>
    </source>
</evidence>
<gene>
    <name evidence="4" type="ORF">HK097_003918</name>
</gene>
<dbReference type="Proteomes" id="UP001212841">
    <property type="component" value="Unassembled WGS sequence"/>
</dbReference>
<dbReference type="GO" id="GO:0007165">
    <property type="term" value="P:signal transduction"/>
    <property type="evidence" value="ECO:0007669"/>
    <property type="project" value="InterPro"/>
</dbReference>
<evidence type="ECO:0000256" key="2">
    <source>
        <dbReference type="SAM" id="MobiDB-lite"/>
    </source>
</evidence>
<protein>
    <recommendedName>
        <fullName evidence="3">Rho-GAP domain-containing protein</fullName>
    </recommendedName>
</protein>
<reference evidence="4" key="1">
    <citation type="submission" date="2020-05" db="EMBL/GenBank/DDBJ databases">
        <title>Phylogenomic resolution of chytrid fungi.</title>
        <authorList>
            <person name="Stajich J.E."/>
            <person name="Amses K."/>
            <person name="Simmons R."/>
            <person name="Seto K."/>
            <person name="Myers J."/>
            <person name="Bonds A."/>
            <person name="Quandt C.A."/>
            <person name="Barry K."/>
            <person name="Liu P."/>
            <person name="Grigoriev I."/>
            <person name="Longcore J.E."/>
            <person name="James T.Y."/>
        </authorList>
    </citation>
    <scope>NUCLEOTIDE SEQUENCE</scope>
    <source>
        <strain evidence="4">JEL0318</strain>
    </source>
</reference>
<dbReference type="SMART" id="SM00324">
    <property type="entry name" value="RhoGAP"/>
    <property type="match status" value="1"/>
</dbReference>
<feature type="region of interest" description="Disordered" evidence="2">
    <location>
        <begin position="295"/>
        <end position="331"/>
    </location>
</feature>
<dbReference type="Gene3D" id="1.10.555.10">
    <property type="entry name" value="Rho GTPase activation protein"/>
    <property type="match status" value="1"/>
</dbReference>
<dbReference type="GO" id="GO:0005096">
    <property type="term" value="F:GTPase activator activity"/>
    <property type="evidence" value="ECO:0007669"/>
    <property type="project" value="UniProtKB-KW"/>
</dbReference>
<dbReference type="PANTHER" id="PTHR23176:SF0">
    <property type="entry name" value="RHO GTPASE ACTIVATING PROTEIN AT 19D, ISOFORM D"/>
    <property type="match status" value="1"/>
</dbReference>
<dbReference type="CDD" id="cd00159">
    <property type="entry name" value="RhoGAP"/>
    <property type="match status" value="1"/>
</dbReference>
<dbReference type="InterPro" id="IPR000198">
    <property type="entry name" value="RhoGAP_dom"/>
</dbReference>
<evidence type="ECO:0000256" key="1">
    <source>
        <dbReference type="ARBA" id="ARBA00022468"/>
    </source>
</evidence>
<dbReference type="Pfam" id="PF00620">
    <property type="entry name" value="RhoGAP"/>
    <property type="match status" value="1"/>
</dbReference>
<keyword evidence="5" id="KW-1185">Reference proteome</keyword>
<dbReference type="AlphaFoldDB" id="A0AAD5X2W6"/>
<dbReference type="InterPro" id="IPR050729">
    <property type="entry name" value="Rho-GAP"/>
</dbReference>
<feature type="compositionally biased region" description="Basic and acidic residues" evidence="2">
    <location>
        <begin position="371"/>
        <end position="401"/>
    </location>
</feature>
<sequence>MVFGVPLDVTLRERGGEAIPAAFYKCVKAVETRGLEREGIYRVSGKHTDVVELKQLLERDVGQVNLLEERWDLHVIGATVKLYLRTLPIPLFPFPPKERVEHSQIQSEQERILRLRTRIKALTRSHQSVLKFLVEHLALITSHSAKNKMSVQNIALIFSSFIFQPQPESEAQPKEKLPFWKMDNEKEKEPKQDLSQFEFMKQDGVSMGVGTEEYRGGSLICKAFFQVLEDLINHHERIFASEPPRPVMQEPAHPNSTPIPLRVDSLPDRVRTLGRPPSSPSPVPFEHAGKHLSAGMVGMGAGTSPEPPRSPRLVGGMRDGTGGRVPVSPGAGIGGMAGVRMEMGGGGSAEGIKLVPPLAVVNPDLVVEDELGRKAPEGKDGGGIDTPSRGEKGDIARDPRAESTPATSSRPQASPPISPASDPPAYSPS</sequence>
<dbReference type="InterPro" id="IPR008936">
    <property type="entry name" value="Rho_GTPase_activation_prot"/>
</dbReference>
<dbReference type="PANTHER" id="PTHR23176">
    <property type="entry name" value="RHO/RAC/CDC GTPASE-ACTIVATING PROTEIN"/>
    <property type="match status" value="1"/>
</dbReference>
<accession>A0AAD5X2W6</accession>
<evidence type="ECO:0000313" key="5">
    <source>
        <dbReference type="Proteomes" id="UP001212841"/>
    </source>
</evidence>
<keyword evidence="1" id="KW-0343">GTPase activation</keyword>
<evidence type="ECO:0000259" key="3">
    <source>
        <dbReference type="PROSITE" id="PS50238"/>
    </source>
</evidence>
<feature type="compositionally biased region" description="Pro residues" evidence="2">
    <location>
        <begin position="413"/>
        <end position="429"/>
    </location>
</feature>
<name>A0AAD5X2W6_9FUNG</name>
<dbReference type="SUPFAM" id="SSF48350">
    <property type="entry name" value="GTPase activation domain, GAP"/>
    <property type="match status" value="1"/>
</dbReference>
<feature type="region of interest" description="Disordered" evidence="2">
    <location>
        <begin position="371"/>
        <end position="429"/>
    </location>
</feature>